<comment type="caution">
    <text evidence="3">The sequence shown here is derived from an EMBL/GenBank/DDBJ whole genome shotgun (WGS) entry which is preliminary data.</text>
</comment>
<proteinExistence type="predicted"/>
<sequence length="410" mass="47054">MDIPPDISVSFTHPDISGDISYVVNEYFDQSISDVKSRRHHRSSLTESDSCDDNDNQDEYECAAASIDSSIVQSRIRDYLSSQSDADDSSTMCTGSDMSDAELASVHSHSCKAGCIKKLDAKRVLENRLNMQELEKGERDLIILGQLQACGLSRGDTTGKGDRKRHRFSYQFDNETVCADCFIYINNISSKYLKNLRKHLYTHRVVPRTHGNKGEMPHNALKYEDVKNIVQFLIGYADRYGMPQPYSRGVNDIIPPIYLPAKETYTCDSIHKKYLDVAGEMDFRSVSESTFRSLWKQCVPHVQFMRARTDVCHICENYRKELQEADTEDEKLNLAQSFAEHIQKTQTERDYYKQRCKAAEAEHKSGIRGEDMKCIHYTFDFAQPVLVPGHVRQEDALYYKSPLKKVTQWV</sequence>
<evidence type="ECO:0000256" key="2">
    <source>
        <dbReference type="SAM" id="MobiDB-lite"/>
    </source>
</evidence>
<name>A0ABQ9FNL9_TEGGR</name>
<dbReference type="Proteomes" id="UP001217089">
    <property type="component" value="Unassembled WGS sequence"/>
</dbReference>
<accession>A0ABQ9FNL9</accession>
<keyword evidence="1" id="KW-0175">Coiled coil</keyword>
<feature type="region of interest" description="Disordered" evidence="2">
    <location>
        <begin position="38"/>
        <end position="57"/>
    </location>
</feature>
<feature type="coiled-coil region" evidence="1">
    <location>
        <begin position="315"/>
        <end position="362"/>
    </location>
</feature>
<evidence type="ECO:0000313" key="4">
    <source>
        <dbReference type="Proteomes" id="UP001217089"/>
    </source>
</evidence>
<evidence type="ECO:0000313" key="3">
    <source>
        <dbReference type="EMBL" id="KAJ8317532.1"/>
    </source>
</evidence>
<protein>
    <submittedName>
        <fullName evidence="3">Uncharacterized protein</fullName>
    </submittedName>
</protein>
<reference evidence="3 4" key="1">
    <citation type="submission" date="2022-12" db="EMBL/GenBank/DDBJ databases">
        <title>Chromosome-level genome of Tegillarca granosa.</title>
        <authorList>
            <person name="Kim J."/>
        </authorList>
    </citation>
    <scope>NUCLEOTIDE SEQUENCE [LARGE SCALE GENOMIC DNA]</scope>
    <source>
        <strain evidence="3">Teg-2019</strain>
        <tissue evidence="3">Adductor muscle</tissue>
    </source>
</reference>
<gene>
    <name evidence="3" type="ORF">KUTeg_005436</name>
</gene>
<evidence type="ECO:0000256" key="1">
    <source>
        <dbReference type="SAM" id="Coils"/>
    </source>
</evidence>
<organism evidence="3 4">
    <name type="scientific">Tegillarca granosa</name>
    <name type="common">Malaysian cockle</name>
    <name type="synonym">Anadara granosa</name>
    <dbReference type="NCBI Taxonomy" id="220873"/>
    <lineage>
        <taxon>Eukaryota</taxon>
        <taxon>Metazoa</taxon>
        <taxon>Spiralia</taxon>
        <taxon>Lophotrochozoa</taxon>
        <taxon>Mollusca</taxon>
        <taxon>Bivalvia</taxon>
        <taxon>Autobranchia</taxon>
        <taxon>Pteriomorphia</taxon>
        <taxon>Arcoida</taxon>
        <taxon>Arcoidea</taxon>
        <taxon>Arcidae</taxon>
        <taxon>Tegillarca</taxon>
    </lineage>
</organism>
<dbReference type="EMBL" id="JARBDR010000246">
    <property type="protein sequence ID" value="KAJ8317532.1"/>
    <property type="molecule type" value="Genomic_DNA"/>
</dbReference>
<dbReference type="PANTHER" id="PTHR34415:SF1">
    <property type="entry name" value="INTEGRASE CATALYTIC DOMAIN-CONTAINING PROTEIN"/>
    <property type="match status" value="1"/>
</dbReference>
<dbReference type="PANTHER" id="PTHR34415">
    <property type="entry name" value="INTEGRASE CATALYTIC DOMAIN-CONTAINING PROTEIN"/>
    <property type="match status" value="1"/>
</dbReference>
<keyword evidence="4" id="KW-1185">Reference proteome</keyword>